<feature type="site" description="Raises pKa of active site His" evidence="4">
    <location>
        <position position="148"/>
    </location>
</feature>
<dbReference type="STRING" id="494026.PGLA_21910"/>
<dbReference type="InterPro" id="IPR002376">
    <property type="entry name" value="Formyl_transf_N"/>
</dbReference>
<evidence type="ECO:0000256" key="1">
    <source>
        <dbReference type="ARBA" id="ARBA00005054"/>
    </source>
</evidence>
<dbReference type="Gene3D" id="3.40.50.170">
    <property type="entry name" value="Formyl transferase, N-terminal domain"/>
    <property type="match status" value="1"/>
</dbReference>
<organism evidence="6 7">
    <name type="scientific">Paenibacillus glacialis</name>
    <dbReference type="NCBI Taxonomy" id="494026"/>
    <lineage>
        <taxon>Bacteria</taxon>
        <taxon>Bacillati</taxon>
        <taxon>Bacillota</taxon>
        <taxon>Bacilli</taxon>
        <taxon>Bacillales</taxon>
        <taxon>Paenibacillaceae</taxon>
        <taxon>Paenibacillus</taxon>
    </lineage>
</organism>
<feature type="domain" description="Formyl transferase N-terminal" evidence="5">
    <location>
        <begin position="5"/>
        <end position="185"/>
    </location>
</feature>
<feature type="binding site" evidence="4">
    <location>
        <position position="68"/>
    </location>
    <ligand>
        <name>(6R)-10-formyltetrahydrofolate</name>
        <dbReference type="ChEBI" id="CHEBI:195366"/>
    </ligand>
</feature>
<comment type="function">
    <text evidence="4">Catalyzes the transfer of a formyl group from 10-formyltetrahydrofolate to 5-phospho-ribosyl-glycinamide (GAR), producing 5-phospho-ribosyl-N-formylglycinamide (FGAR) and tetrahydrofolate.</text>
</comment>
<dbReference type="Pfam" id="PF00551">
    <property type="entry name" value="Formyl_trans_N"/>
    <property type="match status" value="1"/>
</dbReference>
<dbReference type="NCBIfam" id="TIGR00639">
    <property type="entry name" value="PurN"/>
    <property type="match status" value="1"/>
</dbReference>
<feature type="binding site" evidence="4">
    <location>
        <begin position="14"/>
        <end position="16"/>
    </location>
    <ligand>
        <name>N(1)-(5-phospho-beta-D-ribosyl)glycinamide</name>
        <dbReference type="ChEBI" id="CHEBI:143788"/>
    </ligand>
</feature>
<reference evidence="6 7" key="1">
    <citation type="submission" date="2016-03" db="EMBL/GenBank/DDBJ databases">
        <title>Draft genome sequence of Paenibacillus glacialis DSM 22343.</title>
        <authorList>
            <person name="Shin S.-K."/>
            <person name="Yi H."/>
        </authorList>
    </citation>
    <scope>NUCLEOTIDE SEQUENCE [LARGE SCALE GENOMIC DNA]</scope>
    <source>
        <strain evidence="6 7">DSM 22343</strain>
    </source>
</reference>
<dbReference type="GO" id="GO:0005829">
    <property type="term" value="C:cytosol"/>
    <property type="evidence" value="ECO:0007669"/>
    <property type="project" value="TreeGrafter"/>
</dbReference>
<dbReference type="UniPathway" id="UPA00074">
    <property type="reaction ID" value="UER00126"/>
</dbReference>
<dbReference type="InterPro" id="IPR036477">
    <property type="entry name" value="Formyl_transf_N_sf"/>
</dbReference>
<dbReference type="SUPFAM" id="SSF53328">
    <property type="entry name" value="Formyltransferase"/>
    <property type="match status" value="1"/>
</dbReference>
<evidence type="ECO:0000313" key="6">
    <source>
        <dbReference type="EMBL" id="OAB36072.1"/>
    </source>
</evidence>
<keyword evidence="2 4" id="KW-0808">Transferase</keyword>
<dbReference type="PANTHER" id="PTHR43369:SF2">
    <property type="entry name" value="PHOSPHORIBOSYLGLYCINAMIDE FORMYLTRANSFERASE"/>
    <property type="match status" value="1"/>
</dbReference>
<accession>A0A168FCA9</accession>
<gene>
    <name evidence="4" type="primary">purN</name>
    <name evidence="6" type="ORF">PGLA_21910</name>
</gene>
<comment type="pathway">
    <text evidence="1 4">Purine metabolism; IMP biosynthesis via de novo pathway; N(2)-formyl-N(1)-(5-phospho-D-ribosyl)glycinamide from N(1)-(5-phospho-D-ribosyl)glycinamide (10-formyl THF route): step 1/1.</text>
</comment>
<dbReference type="InterPro" id="IPR004607">
    <property type="entry name" value="GART"/>
</dbReference>
<comment type="catalytic activity">
    <reaction evidence="4">
        <text>N(1)-(5-phospho-beta-D-ribosyl)glycinamide + (6R)-10-formyltetrahydrofolate = N(2)-formyl-N(1)-(5-phospho-beta-D-ribosyl)glycinamide + (6S)-5,6,7,8-tetrahydrofolate + H(+)</text>
        <dbReference type="Rhea" id="RHEA:15053"/>
        <dbReference type="ChEBI" id="CHEBI:15378"/>
        <dbReference type="ChEBI" id="CHEBI:57453"/>
        <dbReference type="ChEBI" id="CHEBI:143788"/>
        <dbReference type="ChEBI" id="CHEBI:147286"/>
        <dbReference type="ChEBI" id="CHEBI:195366"/>
        <dbReference type="EC" id="2.1.2.2"/>
    </reaction>
</comment>
<keyword evidence="7" id="KW-1185">Reference proteome</keyword>
<dbReference type="AlphaFoldDB" id="A0A168FCA9"/>
<dbReference type="EMBL" id="LVJH01000058">
    <property type="protein sequence ID" value="OAB36072.1"/>
    <property type="molecule type" value="Genomic_DNA"/>
</dbReference>
<evidence type="ECO:0000256" key="4">
    <source>
        <dbReference type="HAMAP-Rule" id="MF_01930"/>
    </source>
</evidence>
<sequence>MSHYRIAVFASGEGSNFQTLVDAGKAGLLGGAKVELLVCDKPEAPVVKRAREACVPVHLFTPKSYSSREAYELEIVEQLEALNIELVVLAGYMRLLTSVMVDKYAGRLINIHPSLLPSFPGTNAILQALNYGVKLTGATVHFVDGGMDTGAIIAQQSIVIEPNATVESLAKDIHAIEQELYPRVVSWFAQGCVVINDRQVTILPFK</sequence>
<keyword evidence="3 4" id="KW-0658">Purine biosynthesis</keyword>
<proteinExistence type="inferred from homology"/>
<comment type="similarity">
    <text evidence="4">Belongs to the GART family.</text>
</comment>
<feature type="active site" description="Proton donor" evidence="4">
    <location>
        <position position="112"/>
    </location>
</feature>
<comment type="caution">
    <text evidence="6">The sequence shown here is derived from an EMBL/GenBank/DDBJ whole genome shotgun (WGS) entry which is preliminary data.</text>
</comment>
<dbReference type="PANTHER" id="PTHR43369">
    <property type="entry name" value="PHOSPHORIBOSYLGLYCINAMIDE FORMYLTRANSFERASE"/>
    <property type="match status" value="1"/>
</dbReference>
<dbReference type="EC" id="2.1.2.2" evidence="4"/>
<dbReference type="HAMAP" id="MF_01930">
    <property type="entry name" value="PurN"/>
    <property type="match status" value="1"/>
</dbReference>
<protein>
    <recommendedName>
        <fullName evidence="4">Phosphoribosylglycinamide formyltransferase</fullName>
        <ecNumber evidence="4">2.1.2.2</ecNumber>
    </recommendedName>
    <alternativeName>
        <fullName evidence="4">5'-phosphoribosylglycinamide transformylase</fullName>
    </alternativeName>
    <alternativeName>
        <fullName evidence="4">GAR transformylase</fullName>
        <shortName evidence="4">GART</shortName>
    </alternativeName>
</protein>
<dbReference type="RefSeq" id="WP_068537098.1">
    <property type="nucleotide sequence ID" value="NZ_LVJH01000058.1"/>
</dbReference>
<feature type="binding site" evidence="4">
    <location>
        <begin position="93"/>
        <end position="96"/>
    </location>
    <ligand>
        <name>(6R)-10-formyltetrahydrofolate</name>
        <dbReference type="ChEBI" id="CHEBI:195366"/>
    </ligand>
</feature>
<evidence type="ECO:0000259" key="5">
    <source>
        <dbReference type="Pfam" id="PF00551"/>
    </source>
</evidence>
<feature type="binding site" evidence="4">
    <location>
        <position position="110"/>
    </location>
    <ligand>
        <name>(6R)-10-formyltetrahydrofolate</name>
        <dbReference type="ChEBI" id="CHEBI:195366"/>
    </ligand>
</feature>
<dbReference type="Proteomes" id="UP000076967">
    <property type="component" value="Unassembled WGS sequence"/>
</dbReference>
<dbReference type="CDD" id="cd08645">
    <property type="entry name" value="FMT_core_GART"/>
    <property type="match status" value="1"/>
</dbReference>
<dbReference type="GO" id="GO:0004644">
    <property type="term" value="F:phosphoribosylglycinamide formyltransferase activity"/>
    <property type="evidence" value="ECO:0007669"/>
    <property type="project" value="UniProtKB-UniRule"/>
</dbReference>
<dbReference type="GO" id="GO:0006189">
    <property type="term" value="P:'de novo' IMP biosynthetic process"/>
    <property type="evidence" value="ECO:0007669"/>
    <property type="project" value="UniProtKB-UniRule"/>
</dbReference>
<evidence type="ECO:0000256" key="3">
    <source>
        <dbReference type="ARBA" id="ARBA00022755"/>
    </source>
</evidence>
<dbReference type="OrthoDB" id="9806170at2"/>
<evidence type="ECO:0000256" key="2">
    <source>
        <dbReference type="ARBA" id="ARBA00022679"/>
    </source>
</evidence>
<evidence type="ECO:0000313" key="7">
    <source>
        <dbReference type="Proteomes" id="UP000076967"/>
    </source>
</evidence>
<name>A0A168FCA9_9BACL</name>